<organism evidence="2 3">
    <name type="scientific">Stachybotrys elegans</name>
    <dbReference type="NCBI Taxonomy" id="80388"/>
    <lineage>
        <taxon>Eukaryota</taxon>
        <taxon>Fungi</taxon>
        <taxon>Dikarya</taxon>
        <taxon>Ascomycota</taxon>
        <taxon>Pezizomycotina</taxon>
        <taxon>Sordariomycetes</taxon>
        <taxon>Hypocreomycetidae</taxon>
        <taxon>Hypocreales</taxon>
        <taxon>Stachybotryaceae</taxon>
        <taxon>Stachybotrys</taxon>
    </lineage>
</organism>
<evidence type="ECO:0000313" key="2">
    <source>
        <dbReference type="EMBL" id="KAH7318530.1"/>
    </source>
</evidence>
<comment type="caution">
    <text evidence="2">The sequence shown here is derived from an EMBL/GenBank/DDBJ whole genome shotgun (WGS) entry which is preliminary data.</text>
</comment>
<proteinExistence type="predicted"/>
<name>A0A8K0SWL0_9HYPO</name>
<evidence type="ECO:0000313" key="3">
    <source>
        <dbReference type="Proteomes" id="UP000813444"/>
    </source>
</evidence>
<dbReference type="OrthoDB" id="4838114at2759"/>
<reference evidence="2" key="1">
    <citation type="journal article" date="2021" name="Nat. Commun.">
        <title>Genetic determinants of endophytism in the Arabidopsis root mycobiome.</title>
        <authorList>
            <person name="Mesny F."/>
            <person name="Miyauchi S."/>
            <person name="Thiergart T."/>
            <person name="Pickel B."/>
            <person name="Atanasova L."/>
            <person name="Karlsson M."/>
            <person name="Huettel B."/>
            <person name="Barry K.W."/>
            <person name="Haridas S."/>
            <person name="Chen C."/>
            <person name="Bauer D."/>
            <person name="Andreopoulos W."/>
            <person name="Pangilinan J."/>
            <person name="LaButti K."/>
            <person name="Riley R."/>
            <person name="Lipzen A."/>
            <person name="Clum A."/>
            <person name="Drula E."/>
            <person name="Henrissat B."/>
            <person name="Kohler A."/>
            <person name="Grigoriev I.V."/>
            <person name="Martin F.M."/>
            <person name="Hacquard S."/>
        </authorList>
    </citation>
    <scope>NUCLEOTIDE SEQUENCE</scope>
    <source>
        <strain evidence="2">MPI-CAGE-CH-0235</strain>
    </source>
</reference>
<feature type="region of interest" description="Disordered" evidence="1">
    <location>
        <begin position="1"/>
        <end position="79"/>
    </location>
</feature>
<accession>A0A8K0SWL0</accession>
<keyword evidence="3" id="KW-1185">Reference proteome</keyword>
<dbReference type="EMBL" id="JAGPNK010000007">
    <property type="protein sequence ID" value="KAH7318530.1"/>
    <property type="molecule type" value="Genomic_DNA"/>
</dbReference>
<gene>
    <name evidence="2" type="ORF">B0I35DRAFT_432298</name>
</gene>
<sequence>MAAVQLSKEQPASLPVDQQPTLPRSYSQGLRAQPVVQDSDSDASSIYTDDDIDVSDTDDDNMSTPEPATSPEVVPQLPNKSSLRVNKLLDSLPHKLNAVEEPALSCATPHDVYLSSEEDASSSPDDSDACFDSDDEWSIASGDLNVEPSTARAVSVIFFGKPSIVQLSSRREAEEPAILPGHNHASFAQRMSIISVASSVVSINSPLRPQSSMTMDFPRPQFLESDPFPSPTAETPRPQESMLRKTLKLVKKRSKSRLSTSGSSTRDSLLVAKGYQTDFNVRPQTPAEETDRFQMRRSFTMSPTSPMVSNQTSPSRRRVLTGLSMARGIRT</sequence>
<feature type="region of interest" description="Disordered" evidence="1">
    <location>
        <begin position="223"/>
        <end position="244"/>
    </location>
</feature>
<dbReference type="AlphaFoldDB" id="A0A8K0SWL0"/>
<feature type="compositionally biased region" description="Acidic residues" evidence="1">
    <location>
        <begin position="48"/>
        <end position="61"/>
    </location>
</feature>
<feature type="compositionally biased region" description="Polar residues" evidence="1">
    <location>
        <begin position="16"/>
        <end position="30"/>
    </location>
</feature>
<dbReference type="Proteomes" id="UP000813444">
    <property type="component" value="Unassembled WGS sequence"/>
</dbReference>
<evidence type="ECO:0000256" key="1">
    <source>
        <dbReference type="SAM" id="MobiDB-lite"/>
    </source>
</evidence>
<protein>
    <submittedName>
        <fullName evidence="2">Uncharacterized protein</fullName>
    </submittedName>
</protein>